<keyword evidence="2" id="KW-1185">Reference proteome</keyword>
<dbReference type="Proteomes" id="UP001057402">
    <property type="component" value="Chromosome 3"/>
</dbReference>
<reference evidence="2" key="1">
    <citation type="journal article" date="2023" name="Front. Plant Sci.">
        <title>Chromosomal-level genome assembly of Melastoma candidum provides insights into trichome evolution.</title>
        <authorList>
            <person name="Zhong Y."/>
            <person name="Wu W."/>
            <person name="Sun C."/>
            <person name="Zou P."/>
            <person name="Liu Y."/>
            <person name="Dai S."/>
            <person name="Zhou R."/>
        </authorList>
    </citation>
    <scope>NUCLEOTIDE SEQUENCE [LARGE SCALE GENOMIC DNA]</scope>
</reference>
<organism evidence="1 2">
    <name type="scientific">Melastoma candidum</name>
    <dbReference type="NCBI Taxonomy" id="119954"/>
    <lineage>
        <taxon>Eukaryota</taxon>
        <taxon>Viridiplantae</taxon>
        <taxon>Streptophyta</taxon>
        <taxon>Embryophyta</taxon>
        <taxon>Tracheophyta</taxon>
        <taxon>Spermatophyta</taxon>
        <taxon>Magnoliopsida</taxon>
        <taxon>eudicotyledons</taxon>
        <taxon>Gunneridae</taxon>
        <taxon>Pentapetalae</taxon>
        <taxon>rosids</taxon>
        <taxon>malvids</taxon>
        <taxon>Myrtales</taxon>
        <taxon>Melastomataceae</taxon>
        <taxon>Melastomatoideae</taxon>
        <taxon>Melastomateae</taxon>
        <taxon>Melastoma</taxon>
    </lineage>
</organism>
<gene>
    <name evidence="1" type="ORF">MLD38_008707</name>
</gene>
<dbReference type="EMBL" id="CM042882">
    <property type="protein sequence ID" value="KAI4382792.1"/>
    <property type="molecule type" value="Genomic_DNA"/>
</dbReference>
<evidence type="ECO:0000313" key="2">
    <source>
        <dbReference type="Proteomes" id="UP001057402"/>
    </source>
</evidence>
<evidence type="ECO:0000313" key="1">
    <source>
        <dbReference type="EMBL" id="KAI4382792.1"/>
    </source>
</evidence>
<sequence length="77" mass="8656">MKQDTAIRKWSGHINHVPPFLEHRVNPSQESRFSNDAGDVTFHDDPAHILAYYSLVGPRTDCPKSVIPLHLLSLLPA</sequence>
<comment type="caution">
    <text evidence="1">The sequence shown here is derived from an EMBL/GenBank/DDBJ whole genome shotgun (WGS) entry which is preliminary data.</text>
</comment>
<proteinExistence type="predicted"/>
<accession>A0ACB9S3R3</accession>
<protein>
    <submittedName>
        <fullName evidence="1">Uncharacterized protein</fullName>
    </submittedName>
</protein>
<name>A0ACB9S3R3_9MYRT</name>